<feature type="region of interest" description="Disordered" evidence="1">
    <location>
        <begin position="167"/>
        <end position="194"/>
    </location>
</feature>
<dbReference type="EMBL" id="MIGX01000027">
    <property type="protein sequence ID" value="PPT91404.1"/>
    <property type="molecule type" value="Genomic_DNA"/>
</dbReference>
<gene>
    <name evidence="2" type="ORF">XthCFBP4691_07705</name>
</gene>
<dbReference type="RefSeq" id="WP_128419878.1">
    <property type="nucleotide sequence ID" value="NZ_CP049018.1"/>
</dbReference>
<accession>A0A2S6ZGL8</accession>
<evidence type="ECO:0000256" key="1">
    <source>
        <dbReference type="SAM" id="MobiDB-lite"/>
    </source>
</evidence>
<dbReference type="AlphaFoldDB" id="A0A2S6ZGL8"/>
<keyword evidence="3" id="KW-1185">Reference proteome</keyword>
<reference evidence="2 3" key="1">
    <citation type="submission" date="2016-08" db="EMBL/GenBank/DDBJ databases">
        <title>Evolution of the type three secretion system and type three effector repertoires in Xanthomonas.</title>
        <authorList>
            <person name="Merda D."/>
            <person name="Briand M."/>
            <person name="Bosis E."/>
            <person name="Rousseau C."/>
            <person name="Portier P."/>
            <person name="Jacques M.-A."/>
            <person name="Fischer-Le Saux M."/>
        </authorList>
    </citation>
    <scope>NUCLEOTIDE SEQUENCE [LARGE SCALE GENOMIC DNA]</scope>
    <source>
        <strain evidence="2 3">CFBP 4691</strain>
    </source>
</reference>
<organism evidence="2 3">
    <name type="scientific">Xanthomonas theicola</name>
    <dbReference type="NCBI Taxonomy" id="56464"/>
    <lineage>
        <taxon>Bacteria</taxon>
        <taxon>Pseudomonadati</taxon>
        <taxon>Pseudomonadota</taxon>
        <taxon>Gammaproteobacteria</taxon>
        <taxon>Lysobacterales</taxon>
        <taxon>Lysobacteraceae</taxon>
        <taxon>Xanthomonas</taxon>
    </lineage>
</organism>
<feature type="compositionally biased region" description="Basic and acidic residues" evidence="1">
    <location>
        <begin position="167"/>
        <end position="179"/>
    </location>
</feature>
<sequence>MKATMARENDSIRIDGATVAVVLYPVSDGRVGVQAVAYPAATGYDRACRLGAAEGLPYMSRGDITLAGDRLVCMASAATGTLADRYREGFAFDLDPGMAEFVTAAIPRIFRVAEIAAELVHQTRQVRRREPHLNEVQSITAAVAAAVLDGHDFAAWLRVELELMHNPTDPDDRKGEARLSHPGQRASERATGAASPILPFSTAEHAAKGCATNAMGDLCTPYPYIADRVHSPQSGCT</sequence>
<evidence type="ECO:0000313" key="2">
    <source>
        <dbReference type="EMBL" id="PPT91404.1"/>
    </source>
</evidence>
<proteinExistence type="predicted"/>
<dbReference type="Proteomes" id="UP000239898">
    <property type="component" value="Unassembled WGS sequence"/>
</dbReference>
<protein>
    <submittedName>
        <fullName evidence="2">Uncharacterized protein</fullName>
    </submittedName>
</protein>
<name>A0A2S6ZGL8_9XANT</name>
<comment type="caution">
    <text evidence="2">The sequence shown here is derived from an EMBL/GenBank/DDBJ whole genome shotgun (WGS) entry which is preliminary data.</text>
</comment>
<evidence type="ECO:0000313" key="3">
    <source>
        <dbReference type="Proteomes" id="UP000239898"/>
    </source>
</evidence>